<accession>A0A2U8E1X2</accession>
<dbReference type="PANTHER" id="PTHR32329">
    <property type="entry name" value="BIFUNCTIONAL PROTEIN [INCLUDES 2-HYDROXYACYL-COA DEHYDRATASE (N-TER) AND ITS ACTIVATOR DOMAIN (C_TERM)-RELATED"/>
    <property type="match status" value="1"/>
</dbReference>
<name>A0A2U8E1X2_9BACT</name>
<dbReference type="InterPro" id="IPR018709">
    <property type="entry name" value="CoA_activase_DUF2229"/>
</dbReference>
<dbReference type="EMBL" id="CP023004">
    <property type="protein sequence ID" value="AWI08863.1"/>
    <property type="molecule type" value="Genomic_DNA"/>
</dbReference>
<dbReference type="InterPro" id="IPR002731">
    <property type="entry name" value="ATPase_BadF"/>
</dbReference>
<sequence>MSTANTVAPADKPSPSLFAGLDVGSTTLKIVITDSAGEILFTDYRRHNADVPAALRAAFAQARDTRIGNAPVSLTVTGSAGMGLSETYRIPFIQEVVAAGEVAQRRYPDIRTLVDIGGEDAKMIFFSPGRAPDIRMNGSCAGGTGAFIDQVATLLGCEVSELNELAKNSTALHPIASRCGVFAKTDIQNLLARNVSKADIAASVFHAVALQLVTSLARGREIAPLTLLCGGPLAFIPELRKACLKVMGLTDDDCVVPDAAALIPALGCALATDTPRLAITIDELLARFANTTRSGRPLLNGQPLRVLFDSTAGHEAWKIEKQRYALPRANFADLPEDGEIYLGIDSGSTTTKIVATDARENVLYTFYEKNAGDPLAVVAKGLAGLNDAAIAAGRASLRLARAAVTGYGEDLIKAAFNFDSGLVETIAHYLAAHKLNPEVTFILDIGGQDMKATFIENSSIVRLDINEACSSGCGSFIESFANTLGQTAAQFATSACTAEYPCDLGTRCTVFMNSKVKQSLREGSTLPDIAAGIAYSVVKNCLYKVLKLKNVDDLGAHIVVQGGTMRNHAVVRALEHLTGRDVAFADMPELMGAYGAAIHASRANPKSQVPNSKGSDFHPSPFTLLSSLAHPATSTTEESTCPGCENKCVVRKYTFANANTFFSGNKCEKIFTNRGADTRKGESIYSFKYSKLFGRTAPTSSEIPNPKSQIPKNSSGAPITIGIPRALNYYENYPFWHALLTHAGMKVTLSSRSTFDLYGKGVHTVMSDNICFPAKLVHGHIYDLIERKVDRILMPFVVYEEQEDKNAVNTYNCPIVTGYSDVIRSAINPEGKHGIPLDAPTLSFRDRKLLERACREYMTKTLGVAPRVFERAFAAALAAQTEHFRTLAEKARAIAARAAAENRITILLAGRPYHADPLIQHKVADMIAGFGVDVISEDLVRLDDDTDAGGPGSVRQWAYTNRILKSARWVAEAPSNVHFVQLTSFGCGPDAFIIDEAGDILRRNGKSHTILKIDDISNLGSLRLRIRSLVESLAYRGRAEPCECNGACDETNSDSASTFVRVQPSEKNRISLAPASTTSNSAATATTPLTTPIFTEADRHRTILLPFFSEVYSPFIPMLLGHMGYKCEVMPPSDAASIDFGLKYANNEVCYPATLVVGDIVRALNSGKYKPDEIAIGISQTGGQCRASNYIALIKKAMIATGHGNIPVVSLGTSSGAVSNTQPGFKLKLLGNLSEIIGSVFYADRISQMYYASVPREREPGSAARLRDEYIQAAIARVAVRDTKALYRLLAEAAADFNAICDHDRRVPRIGIVGEIYVKYNSIGNKNVVQWLIDQGAEAVVPSVATFFLQEFPNHRTNIEQHLKHKPRIPFLDTAAFALIRRVEKKFDRAASSFAYFHPSHNPYEQAKSASRVLNIASQYGEGWLIPAELAGFAERGVMNAVSLQPFGCIANHLVSKGIEKRIRDLYPDMSLLFLDLDSGASEANMMNRLHFMLQNARNQVEQAAAV</sequence>
<dbReference type="Proteomes" id="UP000244896">
    <property type="component" value="Chromosome"/>
</dbReference>
<dbReference type="KEGG" id="elut:CKA38_05995"/>
<dbReference type="CDD" id="cd24035">
    <property type="entry name" value="ASKHA_NBD_O66634-like_rpt2"/>
    <property type="match status" value="1"/>
</dbReference>
<evidence type="ECO:0000313" key="3">
    <source>
        <dbReference type="EMBL" id="AWI08863.1"/>
    </source>
</evidence>
<dbReference type="PANTHER" id="PTHR32329:SF4">
    <property type="entry name" value="ACTIVATOR OF 2-HYDROXYACYL-COA DEHYDRATASE"/>
    <property type="match status" value="1"/>
</dbReference>
<dbReference type="InterPro" id="IPR043129">
    <property type="entry name" value="ATPase_NBD"/>
</dbReference>
<reference evidence="3 4" key="1">
    <citation type="journal article" date="2018" name="Syst. Appl. Microbiol.">
        <title>Ereboglobus luteus gen. nov. sp. nov. from cockroach guts, and new insights into the oxygen relationship of the genera Opitutus and Didymococcus (Verrucomicrobia: Opitutaceae).</title>
        <authorList>
            <person name="Tegtmeier D."/>
            <person name="Belitz A."/>
            <person name="Radek R."/>
            <person name="Heimerl T."/>
            <person name="Brune A."/>
        </authorList>
    </citation>
    <scope>NUCLEOTIDE SEQUENCE [LARGE SCALE GENOMIC DNA]</scope>
    <source>
        <strain evidence="3 4">Ho45</strain>
    </source>
</reference>
<dbReference type="RefSeq" id="WP_108824676.1">
    <property type="nucleotide sequence ID" value="NZ_CP023004.1"/>
</dbReference>
<dbReference type="Pfam" id="PF09989">
    <property type="entry name" value="DUF2229"/>
    <property type="match status" value="1"/>
</dbReference>
<gene>
    <name evidence="3" type="ORF">CKA38_05995</name>
</gene>
<evidence type="ECO:0008006" key="5">
    <source>
        <dbReference type="Google" id="ProtNLM"/>
    </source>
</evidence>
<feature type="domain" description="ATPase BadF/BadG/BcrA/BcrD type" evidence="1">
    <location>
        <begin position="20"/>
        <end position="231"/>
    </location>
</feature>
<protein>
    <recommendedName>
        <fullName evidence="5">CoA activase</fullName>
    </recommendedName>
</protein>
<evidence type="ECO:0000259" key="2">
    <source>
        <dbReference type="Pfam" id="PF09989"/>
    </source>
</evidence>
<dbReference type="InterPro" id="IPR051805">
    <property type="entry name" value="Dehydratase_Activator_Redct"/>
</dbReference>
<dbReference type="OrthoDB" id="9802715at2"/>
<dbReference type="CDD" id="cd24034">
    <property type="entry name" value="ASKHA_NBD_O66634-like_rpt1"/>
    <property type="match status" value="1"/>
</dbReference>
<dbReference type="Gene3D" id="3.30.420.40">
    <property type="match status" value="4"/>
</dbReference>
<dbReference type="SUPFAM" id="SSF53067">
    <property type="entry name" value="Actin-like ATPase domain"/>
    <property type="match status" value="2"/>
</dbReference>
<evidence type="ECO:0000313" key="4">
    <source>
        <dbReference type="Proteomes" id="UP000244896"/>
    </source>
</evidence>
<organism evidence="3 4">
    <name type="scientific">Ereboglobus luteus</name>
    <dbReference type="NCBI Taxonomy" id="1796921"/>
    <lineage>
        <taxon>Bacteria</taxon>
        <taxon>Pseudomonadati</taxon>
        <taxon>Verrucomicrobiota</taxon>
        <taxon>Opitutia</taxon>
        <taxon>Opitutales</taxon>
        <taxon>Opitutaceae</taxon>
        <taxon>Ereboglobus</taxon>
    </lineage>
</organism>
<feature type="domain" description="ATPase BadF/BadG/BcrA/BcrD type" evidence="1">
    <location>
        <begin position="342"/>
        <end position="600"/>
    </location>
</feature>
<proteinExistence type="predicted"/>
<dbReference type="Pfam" id="PF01869">
    <property type="entry name" value="BcrAD_BadFG"/>
    <property type="match status" value="2"/>
</dbReference>
<keyword evidence="4" id="KW-1185">Reference proteome</keyword>
<feature type="domain" description="DUF2229" evidence="2">
    <location>
        <begin position="720"/>
        <end position="939"/>
    </location>
</feature>
<evidence type="ECO:0000259" key="1">
    <source>
        <dbReference type="Pfam" id="PF01869"/>
    </source>
</evidence>